<dbReference type="Gene3D" id="2.70.98.10">
    <property type="match status" value="1"/>
</dbReference>
<dbReference type="RefSeq" id="WP_074572583.1">
    <property type="nucleotide sequence ID" value="NZ_FNJQ01000019.1"/>
</dbReference>
<dbReference type="InterPro" id="IPR015443">
    <property type="entry name" value="Aldose_1-epimerase"/>
</dbReference>
<keyword evidence="6 8" id="KW-0413">Isomerase</keyword>
<dbReference type="InterPro" id="IPR008183">
    <property type="entry name" value="Aldose_1/G6P_1-epimerase"/>
</dbReference>
<keyword evidence="7 8" id="KW-0119">Carbohydrate metabolism</keyword>
<comment type="catalytic activity">
    <reaction evidence="1 8">
        <text>alpha-D-glucose = beta-D-glucose</text>
        <dbReference type="Rhea" id="RHEA:10264"/>
        <dbReference type="ChEBI" id="CHEBI:15903"/>
        <dbReference type="ChEBI" id="CHEBI:17925"/>
        <dbReference type="EC" id="5.1.3.3"/>
    </reaction>
</comment>
<dbReference type="InterPro" id="IPR047215">
    <property type="entry name" value="Galactose_mutarotase-like"/>
</dbReference>
<feature type="active site" description="Proton donor" evidence="9">
    <location>
        <position position="180"/>
    </location>
</feature>
<dbReference type="EMBL" id="FNJQ01000019">
    <property type="protein sequence ID" value="SDP44592.1"/>
    <property type="molecule type" value="Genomic_DNA"/>
</dbReference>
<evidence type="ECO:0000256" key="8">
    <source>
        <dbReference type="PIRNR" id="PIRNR005096"/>
    </source>
</evidence>
<accession>A0A1H0SS30</accession>
<organism evidence="12 13">
    <name type="scientific">Selenomonas ruminantium</name>
    <dbReference type="NCBI Taxonomy" id="971"/>
    <lineage>
        <taxon>Bacteria</taxon>
        <taxon>Bacillati</taxon>
        <taxon>Bacillota</taxon>
        <taxon>Negativicutes</taxon>
        <taxon>Selenomonadales</taxon>
        <taxon>Selenomonadaceae</taxon>
        <taxon>Selenomonas</taxon>
    </lineage>
</organism>
<name>A0A1H0SS30_SELRU</name>
<evidence type="ECO:0000256" key="11">
    <source>
        <dbReference type="PIRSR" id="PIRSR005096-3"/>
    </source>
</evidence>
<dbReference type="CDD" id="cd09019">
    <property type="entry name" value="galactose_mutarotase_like"/>
    <property type="match status" value="1"/>
</dbReference>
<feature type="binding site" evidence="11">
    <location>
        <begin position="180"/>
        <end position="182"/>
    </location>
    <ligand>
        <name>beta-D-galactose</name>
        <dbReference type="ChEBI" id="CHEBI:27667"/>
    </ligand>
</feature>
<evidence type="ECO:0000313" key="12">
    <source>
        <dbReference type="EMBL" id="SDP44592.1"/>
    </source>
</evidence>
<protein>
    <recommendedName>
        <fullName evidence="5 8">Aldose 1-epimerase</fullName>
        <ecNumber evidence="4 8">5.1.3.3</ecNumber>
    </recommendedName>
</protein>
<feature type="binding site" evidence="10">
    <location>
        <position position="252"/>
    </location>
    <ligand>
        <name>beta-D-galactose</name>
        <dbReference type="ChEBI" id="CHEBI:27667"/>
    </ligand>
</feature>
<dbReference type="UniPathway" id="UPA00242"/>
<gene>
    <name evidence="12" type="ORF">SAMN05216366_11948</name>
</gene>
<dbReference type="OrthoDB" id="9779408at2"/>
<dbReference type="PANTHER" id="PTHR10091">
    <property type="entry name" value="ALDOSE-1-EPIMERASE"/>
    <property type="match status" value="1"/>
</dbReference>
<dbReference type="GO" id="GO:0030246">
    <property type="term" value="F:carbohydrate binding"/>
    <property type="evidence" value="ECO:0007669"/>
    <property type="project" value="InterPro"/>
</dbReference>
<evidence type="ECO:0000256" key="10">
    <source>
        <dbReference type="PIRSR" id="PIRSR005096-2"/>
    </source>
</evidence>
<comment type="pathway">
    <text evidence="2 8">Carbohydrate metabolism; hexose metabolism.</text>
</comment>
<evidence type="ECO:0000256" key="9">
    <source>
        <dbReference type="PIRSR" id="PIRSR005096-1"/>
    </source>
</evidence>
<dbReference type="SUPFAM" id="SSF74650">
    <property type="entry name" value="Galactose mutarotase-like"/>
    <property type="match status" value="1"/>
</dbReference>
<evidence type="ECO:0000256" key="1">
    <source>
        <dbReference type="ARBA" id="ARBA00001614"/>
    </source>
</evidence>
<dbReference type="PROSITE" id="PS00545">
    <property type="entry name" value="ALDOSE_1_EPIMERASE"/>
    <property type="match status" value="1"/>
</dbReference>
<dbReference type="InterPro" id="IPR018052">
    <property type="entry name" value="Ald1_epimerase_CS"/>
</dbReference>
<dbReference type="InterPro" id="IPR014718">
    <property type="entry name" value="GH-type_carb-bd"/>
</dbReference>
<dbReference type="Proteomes" id="UP000182412">
    <property type="component" value="Unassembled WGS sequence"/>
</dbReference>
<dbReference type="GO" id="GO:0033499">
    <property type="term" value="P:galactose catabolic process via UDP-galactose, Leloir pathway"/>
    <property type="evidence" value="ECO:0007669"/>
    <property type="project" value="TreeGrafter"/>
</dbReference>
<dbReference type="AlphaFoldDB" id="A0A1H0SS30"/>
<evidence type="ECO:0000256" key="4">
    <source>
        <dbReference type="ARBA" id="ARBA00013185"/>
    </source>
</evidence>
<dbReference type="PANTHER" id="PTHR10091:SF0">
    <property type="entry name" value="GALACTOSE MUTAROTASE"/>
    <property type="match status" value="1"/>
</dbReference>
<feature type="binding site" evidence="11">
    <location>
        <begin position="81"/>
        <end position="82"/>
    </location>
    <ligand>
        <name>beta-D-galactose</name>
        <dbReference type="ChEBI" id="CHEBI:27667"/>
    </ligand>
</feature>
<dbReference type="GO" id="GO:0004034">
    <property type="term" value="F:aldose 1-epimerase activity"/>
    <property type="evidence" value="ECO:0007669"/>
    <property type="project" value="UniProtKB-EC"/>
</dbReference>
<reference evidence="12 13" key="1">
    <citation type="submission" date="2016-10" db="EMBL/GenBank/DDBJ databases">
        <authorList>
            <person name="de Groot N.N."/>
        </authorList>
    </citation>
    <scope>NUCLEOTIDE SEQUENCE [LARGE SCALE GENOMIC DNA]</scope>
    <source>
        <strain evidence="12 13">S137</strain>
    </source>
</reference>
<evidence type="ECO:0000256" key="5">
    <source>
        <dbReference type="ARBA" id="ARBA00014165"/>
    </source>
</evidence>
<evidence type="ECO:0000256" key="2">
    <source>
        <dbReference type="ARBA" id="ARBA00005028"/>
    </source>
</evidence>
<evidence type="ECO:0000256" key="3">
    <source>
        <dbReference type="ARBA" id="ARBA00006206"/>
    </source>
</evidence>
<dbReference type="GO" id="GO:0006006">
    <property type="term" value="P:glucose metabolic process"/>
    <property type="evidence" value="ECO:0007669"/>
    <property type="project" value="TreeGrafter"/>
</dbReference>
<dbReference type="Pfam" id="PF01263">
    <property type="entry name" value="Aldose_epim"/>
    <property type="match status" value="1"/>
</dbReference>
<proteinExistence type="inferred from homology"/>
<evidence type="ECO:0000256" key="6">
    <source>
        <dbReference type="ARBA" id="ARBA00023235"/>
    </source>
</evidence>
<dbReference type="EC" id="5.1.3.3" evidence="4 8"/>
<sequence>MATVKHEPFGKLSDGREVSLYTLRNTKGTEVKITNYGARLVSWRVFGKDAKKIDILLGYADAAAYEKDDTSMGGIVGRHANRIAGGKAIINGQEYQLDLNTGSKMQNHIHGGSKGFHNELWQAEEVYEGVKLTYHSKDGDAGYPGNMDVTVIYSLSNDNELSIKYEAISDKDTICNLTNHSYFNLDGFAAPPVLDQKIQIFADEYTWADSESLPDGRILPVEGTPMDLRQPVRIGEHIDDDFDELVMGKGYDHNWVLRDEPVSVEMKPGMFGYDPHCPIDYLKGGLKKAAYAESDKSGLTLTCYTTLPGIQFYTGNFLEGGLPGKDGVEFQRRTGFCLETQYFPNSLANPNFPQPIIKAGEKWESQTIFVLWPKD</sequence>
<feature type="active site" description="Proton acceptor" evidence="9">
    <location>
        <position position="339"/>
    </location>
</feature>
<dbReference type="PIRSF" id="PIRSF005096">
    <property type="entry name" value="GALM"/>
    <property type="match status" value="1"/>
</dbReference>
<evidence type="ECO:0000256" key="7">
    <source>
        <dbReference type="ARBA" id="ARBA00023277"/>
    </source>
</evidence>
<comment type="similarity">
    <text evidence="3 8">Belongs to the aldose epimerase family.</text>
</comment>
<dbReference type="InterPro" id="IPR011013">
    <property type="entry name" value="Gal_mutarotase_sf_dom"/>
</dbReference>
<evidence type="ECO:0000313" key="13">
    <source>
        <dbReference type="Proteomes" id="UP000182412"/>
    </source>
</evidence>